<dbReference type="Proteomes" id="UP001642483">
    <property type="component" value="Unassembled WGS sequence"/>
</dbReference>
<keyword evidence="9" id="KW-1185">Reference proteome</keyword>
<dbReference type="SMART" id="SM00487">
    <property type="entry name" value="DEXDc"/>
    <property type="match status" value="1"/>
</dbReference>
<evidence type="ECO:0000313" key="8">
    <source>
        <dbReference type="EMBL" id="CAK8683078.1"/>
    </source>
</evidence>
<dbReference type="InterPro" id="IPR001650">
    <property type="entry name" value="Helicase_C-like"/>
</dbReference>
<evidence type="ECO:0000259" key="7">
    <source>
        <dbReference type="PROSITE" id="PS51194"/>
    </source>
</evidence>
<accession>A0ABP0FTX4</accession>
<dbReference type="Gene3D" id="3.40.50.300">
    <property type="entry name" value="P-loop containing nucleotide triphosphate hydrolases"/>
    <property type="match status" value="2"/>
</dbReference>
<evidence type="ECO:0000256" key="2">
    <source>
        <dbReference type="ARBA" id="ARBA00022490"/>
    </source>
</evidence>
<dbReference type="PANTHER" id="PTHR18934:SF113">
    <property type="entry name" value="ATP-DEPENDENT RNA HELICASE TDRD9"/>
    <property type="match status" value="1"/>
</dbReference>
<keyword evidence="2" id="KW-0963">Cytoplasm</keyword>
<dbReference type="EMBL" id="CAWYQH010000096">
    <property type="protein sequence ID" value="CAK8683078.1"/>
    <property type="molecule type" value="Genomic_DNA"/>
</dbReference>
<keyword evidence="4" id="KW-0067">ATP-binding</keyword>
<protein>
    <recommendedName>
        <fullName evidence="1">RNA helicase</fullName>
        <ecNumber evidence="1">3.6.4.13</ecNumber>
    </recommendedName>
</protein>
<proteinExistence type="predicted"/>
<dbReference type="SMART" id="SM00333">
    <property type="entry name" value="TUDOR"/>
    <property type="match status" value="1"/>
</dbReference>
<dbReference type="PANTHER" id="PTHR18934">
    <property type="entry name" value="ATP-DEPENDENT RNA HELICASE"/>
    <property type="match status" value="1"/>
</dbReference>
<evidence type="ECO:0000256" key="4">
    <source>
        <dbReference type="ARBA" id="ARBA00022806"/>
    </source>
</evidence>
<dbReference type="PROSITE" id="PS51194">
    <property type="entry name" value="HELICASE_CTER"/>
    <property type="match status" value="1"/>
</dbReference>
<dbReference type="InterPro" id="IPR007502">
    <property type="entry name" value="Helicase-assoc_dom"/>
</dbReference>
<dbReference type="Gene3D" id="2.40.50.90">
    <property type="match status" value="1"/>
</dbReference>
<dbReference type="Pfam" id="PF21010">
    <property type="entry name" value="HA2_C"/>
    <property type="match status" value="1"/>
</dbReference>
<keyword evidence="4" id="KW-0547">Nucleotide-binding</keyword>
<dbReference type="Pfam" id="PF00567">
    <property type="entry name" value="TUDOR"/>
    <property type="match status" value="1"/>
</dbReference>
<dbReference type="Gene3D" id="2.30.30.140">
    <property type="match status" value="1"/>
</dbReference>
<dbReference type="CDD" id="cd18791">
    <property type="entry name" value="SF2_C_RHA"/>
    <property type="match status" value="1"/>
</dbReference>
<sequence>MTAPHLTRLTPEPTLDEINDFFSLVPRTRPRRRILPGPKFRGRCFDPNTGKPMEPVIEDVSWTLERYGKLSCVDDDPSDDYKEEILPPLIDISLLSVSSDCLEVYNNYDFKHQYDKNLPTFRKRSKILGAISGSAITFIKGTAGSGKTTQVPQYTLDQHARARKYCNIVVAQPLKIMAIHDAERVSQERNWGPVGRLVGYDVEFDKKTSSDTRITYMTTGVLLRRLIAKKTLREFTHIILDGVNERDQETDFAIFLIRKLFQLNSRSVKVIFMSTSFNNIHLSHYFNAQDPDIDTEIPVSHESISIDGGYRHVSDNYIEDLPSLGNIPTFEISNPEISEEAYAIAARLIVYLDKIEKDEEAKQTSIEGQLDSTSSSRGSVLVFLPGLCHIQKMERILHYERFKQKLQIIALHSTITSENLSDVFAKPNPGFRKIILSTDIAISSFTVPDVKFVIDFCLKECKVWDADTHFQSLQLQWASLASGIQRANCASELSNCKVFRLVSDYFREYRMPEDDEYREFERCSLERIILYVKLLDLGNPKAVLSMAPSPPDLDNIELSILLLKEIGALSTITNQKRLDGDLTFVGRVLASLPIDMRLGKLLMLGFAFGCLSNCLVIAAALSKPCFFATPYNQPMEAYKKKLFWAQGSFSDCIALLNAFRAWEHCVDTQQFTRKSDEDAWGRKNFIQISQIHEVKYLVDELRQRLSHFNIRSDDQLHWSSENPQQCELILKIVMAGAFYPNFFEQSVIDETLCVKEMSLLDPTNTVMFTGIPRGEAPLFKDSLLEATRQCGKQKAIFYDGCKAFIQFEDSDVIDTGSVSPAVYFAGKLTEGKRKLKICQSYAEKQPEPGVHTIPSPFLYEPVENNKFSVELPNPSDHARFPVQVTHLISAVSFWGNMLLPSNIERLRKIFVTIRSTTNVKLNPAELAVDGLVLAPYDDGNGVEYYRALVTNVKPSVSVFFVDYGNTSHNLRVDDLRQLPSSLVEVPFQAIKFRLRGILPLESRPKDEGRQFIHNVLKKLGYVVDVKVYSVVSKVVCVDLFTKNNEYVNEILITKDYCYSTEESRVSQLSHAAWETAKSKGTSSDNCSSEKLNDQWMKYDINTRGERLLTSRGQKLCIYGPRSTFQTNFKSNINLGLFWDVKVDRNSINSVSINQNPSSGIRTIMVASEIGNIRNDGSILARNTTLLPNIPDLLPLLCVLFAPVVEYRVDPDQTRYIGALCGLGARQFKKRWYSILPEHDIVVHFKTHFNNQDITDINTLRMLINIAVGSSEDIAEWSQTVIHNKQKLARERLIRLIQKKRDACDLMFSKYFYKWKQIDEDDLIPNQVSVSRADPKDFYRLHDGILLNNP</sequence>
<dbReference type="SMART" id="SM00490">
    <property type="entry name" value="HELICc"/>
    <property type="match status" value="1"/>
</dbReference>
<dbReference type="InterPro" id="IPR027417">
    <property type="entry name" value="P-loop_NTPase"/>
</dbReference>
<reference evidence="8 9" key="1">
    <citation type="submission" date="2024-02" db="EMBL/GenBank/DDBJ databases">
        <authorList>
            <person name="Daric V."/>
            <person name="Darras S."/>
        </authorList>
    </citation>
    <scope>NUCLEOTIDE SEQUENCE [LARGE SCALE GENOMIC DNA]</scope>
</reference>
<comment type="catalytic activity">
    <reaction evidence="5">
        <text>ATP + H2O = ADP + phosphate + H(+)</text>
        <dbReference type="Rhea" id="RHEA:13065"/>
        <dbReference type="ChEBI" id="CHEBI:15377"/>
        <dbReference type="ChEBI" id="CHEBI:15378"/>
        <dbReference type="ChEBI" id="CHEBI:30616"/>
        <dbReference type="ChEBI" id="CHEBI:43474"/>
        <dbReference type="ChEBI" id="CHEBI:456216"/>
        <dbReference type="EC" id="3.6.4.13"/>
    </reaction>
</comment>
<dbReference type="InterPro" id="IPR035437">
    <property type="entry name" value="SNase_OB-fold_sf"/>
</dbReference>
<comment type="caution">
    <text evidence="8">The sequence shown here is derived from an EMBL/GenBank/DDBJ whole genome shotgun (WGS) entry which is preliminary data.</text>
</comment>
<name>A0ABP0FTX4_CLALP</name>
<keyword evidence="4" id="KW-0347">Helicase</keyword>
<dbReference type="SUPFAM" id="SSF52540">
    <property type="entry name" value="P-loop containing nucleoside triphosphate hydrolases"/>
    <property type="match status" value="1"/>
</dbReference>
<keyword evidence="3" id="KW-0378">Hydrolase</keyword>
<dbReference type="InterPro" id="IPR014001">
    <property type="entry name" value="Helicase_ATP-bd"/>
</dbReference>
<organism evidence="8 9">
    <name type="scientific">Clavelina lepadiformis</name>
    <name type="common">Light-bulb sea squirt</name>
    <name type="synonym">Ascidia lepadiformis</name>
    <dbReference type="NCBI Taxonomy" id="159417"/>
    <lineage>
        <taxon>Eukaryota</taxon>
        <taxon>Metazoa</taxon>
        <taxon>Chordata</taxon>
        <taxon>Tunicata</taxon>
        <taxon>Ascidiacea</taxon>
        <taxon>Aplousobranchia</taxon>
        <taxon>Clavelinidae</taxon>
        <taxon>Clavelina</taxon>
    </lineage>
</organism>
<dbReference type="Pfam" id="PF00271">
    <property type="entry name" value="Helicase_C"/>
    <property type="match status" value="1"/>
</dbReference>
<dbReference type="InterPro" id="IPR002999">
    <property type="entry name" value="Tudor"/>
</dbReference>
<dbReference type="SUPFAM" id="SSF63748">
    <property type="entry name" value="Tudor/PWWP/MBT"/>
    <property type="match status" value="1"/>
</dbReference>
<feature type="domain" description="Helicase ATP-binding" evidence="6">
    <location>
        <begin position="128"/>
        <end position="294"/>
    </location>
</feature>
<feature type="domain" description="Helicase C-terminal" evidence="7">
    <location>
        <begin position="347"/>
        <end position="536"/>
    </location>
</feature>
<dbReference type="EC" id="3.6.4.13" evidence="1"/>
<evidence type="ECO:0000256" key="3">
    <source>
        <dbReference type="ARBA" id="ARBA00022801"/>
    </source>
</evidence>
<evidence type="ECO:0000256" key="1">
    <source>
        <dbReference type="ARBA" id="ARBA00012552"/>
    </source>
</evidence>
<evidence type="ECO:0000259" key="6">
    <source>
        <dbReference type="PROSITE" id="PS51192"/>
    </source>
</evidence>
<evidence type="ECO:0000313" key="9">
    <source>
        <dbReference type="Proteomes" id="UP001642483"/>
    </source>
</evidence>
<evidence type="ECO:0000256" key="5">
    <source>
        <dbReference type="ARBA" id="ARBA00047984"/>
    </source>
</evidence>
<dbReference type="SMART" id="SM00847">
    <property type="entry name" value="HA2"/>
    <property type="match status" value="1"/>
</dbReference>
<gene>
    <name evidence="8" type="ORF">CVLEPA_LOCUS14190</name>
</gene>
<dbReference type="PROSITE" id="PS51192">
    <property type="entry name" value="HELICASE_ATP_BIND_1"/>
    <property type="match status" value="1"/>
</dbReference>
<dbReference type="Gene3D" id="1.20.120.1080">
    <property type="match status" value="1"/>
</dbReference>